<evidence type="ECO:0000313" key="3">
    <source>
        <dbReference type="Proteomes" id="UP000431401"/>
    </source>
</evidence>
<dbReference type="AlphaFoldDB" id="A0A7K0DT78"/>
<accession>A0A7K0DT78</accession>
<dbReference type="RefSeq" id="WP_227838217.1">
    <property type="nucleotide sequence ID" value="NZ_WEGI01000010.1"/>
</dbReference>
<proteinExistence type="predicted"/>
<feature type="chain" id="PRO_5029836899" description="AttH domain-containing protein" evidence="1">
    <location>
        <begin position="30"/>
        <end position="398"/>
    </location>
</feature>
<keyword evidence="1" id="KW-0732">Signal</keyword>
<evidence type="ECO:0008006" key="4">
    <source>
        <dbReference type="Google" id="ProtNLM"/>
    </source>
</evidence>
<gene>
    <name evidence="2" type="ORF">NRB56_45690</name>
</gene>
<dbReference type="Proteomes" id="UP000431401">
    <property type="component" value="Unassembled WGS sequence"/>
</dbReference>
<comment type="caution">
    <text evidence="2">The sequence shown here is derived from an EMBL/GenBank/DDBJ whole genome shotgun (WGS) entry which is preliminary data.</text>
</comment>
<sequence>MTRARYPFAVFGAALLTLACVTSTQVATADQPIPEWQKYEPRAYDSSGRQPAGHPLRVATPADSNLAAHDGDLVASWWLLKDPHDPRQSLILLEVEAGWQQPRRIGQSGDVTWLLLDEKNADTAQFPFGNGILDPSHGLPAGATRETVRIDGEPGLRGDNFAIDHSPESDGWRVRARGASAAAEFSVDDVVPGSYGPYYGPGGALEATNIAPVANSRVTGTARLGDRVYDLDGWRAQYWRMNFPAVADTQLHPGTAWGGWEWVHTFEPDGGYSEFQGIIDAAGVFRGYMVDGRPGDIRICDRVDVRFDDYRWGRAMYGDPTAPFQRYTIPGEITLTCAPGQGPEMTKTFHPDSTDYFDAAHFAYTEMPVHTVPGSMGSYEHIRFDTYRAEKYREGAGR</sequence>
<evidence type="ECO:0000313" key="2">
    <source>
        <dbReference type="EMBL" id="MQY28980.1"/>
    </source>
</evidence>
<reference evidence="2 3" key="1">
    <citation type="submission" date="2019-10" db="EMBL/GenBank/DDBJ databases">
        <title>Nocardia macrotermitis sp. nov. and Nocardia aurantia sp. nov., isolated from the gut of fungus growing-termite Macrotermes natalensis.</title>
        <authorList>
            <person name="Benndorf R."/>
            <person name="Schwitalla J."/>
            <person name="Martin K."/>
            <person name="De Beer W."/>
            <person name="Kaster A.-K."/>
            <person name="Vollmers J."/>
            <person name="Poulsen M."/>
            <person name="Beemelmanns C."/>
        </authorList>
    </citation>
    <scope>NUCLEOTIDE SEQUENCE [LARGE SCALE GENOMIC DNA]</scope>
    <source>
        <strain evidence="2 3">RB56</strain>
    </source>
</reference>
<dbReference type="PROSITE" id="PS51257">
    <property type="entry name" value="PROKAR_LIPOPROTEIN"/>
    <property type="match status" value="1"/>
</dbReference>
<feature type="signal peptide" evidence="1">
    <location>
        <begin position="1"/>
        <end position="29"/>
    </location>
</feature>
<keyword evidence="3" id="KW-1185">Reference proteome</keyword>
<organism evidence="2 3">
    <name type="scientific">Nocardia aurantia</name>
    <dbReference type="NCBI Taxonomy" id="2585199"/>
    <lineage>
        <taxon>Bacteria</taxon>
        <taxon>Bacillati</taxon>
        <taxon>Actinomycetota</taxon>
        <taxon>Actinomycetes</taxon>
        <taxon>Mycobacteriales</taxon>
        <taxon>Nocardiaceae</taxon>
        <taxon>Nocardia</taxon>
    </lineage>
</organism>
<dbReference type="EMBL" id="WEGI01000010">
    <property type="protein sequence ID" value="MQY28980.1"/>
    <property type="molecule type" value="Genomic_DNA"/>
</dbReference>
<evidence type="ECO:0000256" key="1">
    <source>
        <dbReference type="SAM" id="SignalP"/>
    </source>
</evidence>
<name>A0A7K0DT78_9NOCA</name>
<protein>
    <recommendedName>
        <fullName evidence="4">AttH domain-containing protein</fullName>
    </recommendedName>
</protein>